<reference evidence="7" key="2">
    <citation type="submission" date="2021-04" db="EMBL/GenBank/DDBJ databases">
        <authorList>
            <person name="Gilroy R."/>
        </authorList>
    </citation>
    <scope>NUCLEOTIDE SEQUENCE</scope>
    <source>
        <strain evidence="7">ChiHjej8B7-25341</strain>
    </source>
</reference>
<feature type="non-terminal residue" evidence="7">
    <location>
        <position position="521"/>
    </location>
</feature>
<dbReference type="InterPro" id="IPR027417">
    <property type="entry name" value="P-loop_NTPase"/>
</dbReference>
<reference evidence="7" key="1">
    <citation type="journal article" date="2021" name="PeerJ">
        <title>Extensive microbial diversity within the chicken gut microbiome revealed by metagenomics and culture.</title>
        <authorList>
            <person name="Gilroy R."/>
            <person name="Ravi A."/>
            <person name="Getino M."/>
            <person name="Pursley I."/>
            <person name="Horton D.L."/>
            <person name="Alikhan N.F."/>
            <person name="Baker D."/>
            <person name="Gharbi K."/>
            <person name="Hall N."/>
            <person name="Watson M."/>
            <person name="Adriaenssens E.M."/>
            <person name="Foster-Nyarko E."/>
            <person name="Jarju S."/>
            <person name="Secka A."/>
            <person name="Antonio M."/>
            <person name="Oren A."/>
            <person name="Chaudhuri R.R."/>
            <person name="La Ragione R."/>
            <person name="Hildebrand F."/>
            <person name="Pallen M.J."/>
        </authorList>
    </citation>
    <scope>NUCLEOTIDE SEQUENCE</scope>
    <source>
        <strain evidence="7">ChiHjej8B7-25341</strain>
    </source>
</reference>
<evidence type="ECO:0000256" key="1">
    <source>
        <dbReference type="ARBA" id="ARBA00004651"/>
    </source>
</evidence>
<dbReference type="AlphaFoldDB" id="A0A9D2QVW4"/>
<keyword evidence="7" id="KW-0547">Nucleotide-binding</keyword>
<protein>
    <submittedName>
        <fullName evidence="7">ABC transporter ATP-binding protein/permease</fullName>
    </submittedName>
</protein>
<dbReference type="Gene3D" id="3.40.50.300">
    <property type="entry name" value="P-loop containing nucleotide triphosphate hydrolases"/>
    <property type="match status" value="1"/>
</dbReference>
<name>A0A9D2QVW4_9FIRM</name>
<feature type="transmembrane region" description="Helical" evidence="5">
    <location>
        <begin position="179"/>
        <end position="198"/>
    </location>
</feature>
<organism evidence="7 8">
    <name type="scientific">Candidatus Eisenbergiella stercorigallinarum</name>
    <dbReference type="NCBI Taxonomy" id="2838557"/>
    <lineage>
        <taxon>Bacteria</taxon>
        <taxon>Bacillati</taxon>
        <taxon>Bacillota</taxon>
        <taxon>Clostridia</taxon>
        <taxon>Lachnospirales</taxon>
        <taxon>Lachnospiraceae</taxon>
        <taxon>Eisenbergiella</taxon>
    </lineage>
</organism>
<dbReference type="SUPFAM" id="SSF90123">
    <property type="entry name" value="ABC transporter transmembrane region"/>
    <property type="match status" value="1"/>
</dbReference>
<accession>A0A9D2QVW4</accession>
<dbReference type="GO" id="GO:0016887">
    <property type="term" value="F:ATP hydrolysis activity"/>
    <property type="evidence" value="ECO:0007669"/>
    <property type="project" value="InterPro"/>
</dbReference>
<evidence type="ECO:0000259" key="6">
    <source>
        <dbReference type="Pfam" id="PF00005"/>
    </source>
</evidence>
<sequence>MKEMKQYAGNLGRMFRCLFRLAPGLFALVTGIAVLEAVLPYINVIAAQLIVDSLIGQRAVDAVARIVLIATGLNVVFRLVLGKLREQRMVSETRMELAFEQKLHIHEMSLPVVDLESAEVQELKWNIEQAKMRNGGVEQVAHDFETVVRNVGSMITAAAVLGRLFLIQQNGSTMSFWTSPFPVILLVLLAIAGMAVTFRQQSKQSLLISELNEKANQANGSAFAYMEFISNYHFGKEIRIFKLGDYLCDFFENLWTSSIGYTLTQKLGKEKAKIPCITVLCDEVLNIFIYILAIGKALAGEISVGNVVVYINSVQAFLRSMVMLAGSGGEIMGHGALMQPYLDLLDWKEEEALSDAGMKMPESFGMLSFEHVYFKYPGQESWVLEDVSFTLKAGQKMALVGENGAGKSTLIKLICRFYEPDQGSIKIDGVDIRRYNKKQYWDRLSVVFQDFSLPALPLGNVISGKEDFEQGKTMGILREIGMDKWMKKLDLSLGQCIYNDFSDSGIEISGGESQKLAIARA</sequence>
<dbReference type="CDD" id="cd03228">
    <property type="entry name" value="ABCC_MRP_Like"/>
    <property type="match status" value="1"/>
</dbReference>
<dbReference type="InterPro" id="IPR036640">
    <property type="entry name" value="ABC1_TM_sf"/>
</dbReference>
<evidence type="ECO:0000256" key="5">
    <source>
        <dbReference type="SAM" id="Phobius"/>
    </source>
</evidence>
<dbReference type="GO" id="GO:0015421">
    <property type="term" value="F:ABC-type oligopeptide transporter activity"/>
    <property type="evidence" value="ECO:0007669"/>
    <property type="project" value="TreeGrafter"/>
</dbReference>
<comment type="subcellular location">
    <subcellularLocation>
        <location evidence="1">Cell membrane</location>
        <topology evidence="1">Multi-pass membrane protein</topology>
    </subcellularLocation>
</comment>
<comment type="caution">
    <text evidence="7">The sequence shown here is derived from an EMBL/GenBank/DDBJ whole genome shotgun (WGS) entry which is preliminary data.</text>
</comment>
<evidence type="ECO:0000256" key="2">
    <source>
        <dbReference type="ARBA" id="ARBA00022692"/>
    </source>
</evidence>
<dbReference type="GO" id="GO:0005524">
    <property type="term" value="F:ATP binding"/>
    <property type="evidence" value="ECO:0007669"/>
    <property type="project" value="UniProtKB-KW"/>
</dbReference>
<dbReference type="GO" id="GO:0005886">
    <property type="term" value="C:plasma membrane"/>
    <property type="evidence" value="ECO:0007669"/>
    <property type="project" value="UniProtKB-SubCell"/>
</dbReference>
<keyword evidence="4 5" id="KW-0472">Membrane</keyword>
<dbReference type="Proteomes" id="UP000823851">
    <property type="component" value="Unassembled WGS sequence"/>
</dbReference>
<dbReference type="SUPFAM" id="SSF52540">
    <property type="entry name" value="P-loop containing nucleoside triphosphate hydrolases"/>
    <property type="match status" value="1"/>
</dbReference>
<dbReference type="EMBL" id="DWUW01000051">
    <property type="protein sequence ID" value="HJD30634.1"/>
    <property type="molecule type" value="Genomic_DNA"/>
</dbReference>
<gene>
    <name evidence="7" type="ORF">H9912_01700</name>
</gene>
<evidence type="ECO:0000313" key="8">
    <source>
        <dbReference type="Proteomes" id="UP000823851"/>
    </source>
</evidence>
<dbReference type="InterPro" id="IPR003439">
    <property type="entry name" value="ABC_transporter-like_ATP-bd"/>
</dbReference>
<evidence type="ECO:0000313" key="7">
    <source>
        <dbReference type="EMBL" id="HJD30634.1"/>
    </source>
</evidence>
<dbReference type="PANTHER" id="PTHR43394:SF1">
    <property type="entry name" value="ATP-BINDING CASSETTE SUB-FAMILY B MEMBER 10, MITOCHONDRIAL"/>
    <property type="match status" value="1"/>
</dbReference>
<evidence type="ECO:0000256" key="3">
    <source>
        <dbReference type="ARBA" id="ARBA00022989"/>
    </source>
</evidence>
<dbReference type="InterPro" id="IPR039421">
    <property type="entry name" value="Type_1_exporter"/>
</dbReference>
<feature type="transmembrane region" description="Helical" evidence="5">
    <location>
        <begin position="21"/>
        <end position="42"/>
    </location>
</feature>
<keyword evidence="7" id="KW-0067">ATP-binding</keyword>
<evidence type="ECO:0000256" key="4">
    <source>
        <dbReference type="ARBA" id="ARBA00023136"/>
    </source>
</evidence>
<proteinExistence type="predicted"/>
<feature type="domain" description="ABC transporter" evidence="6">
    <location>
        <begin position="384"/>
        <end position="521"/>
    </location>
</feature>
<dbReference type="PANTHER" id="PTHR43394">
    <property type="entry name" value="ATP-DEPENDENT PERMEASE MDL1, MITOCHONDRIAL"/>
    <property type="match status" value="1"/>
</dbReference>
<dbReference type="Pfam" id="PF00005">
    <property type="entry name" value="ABC_tran"/>
    <property type="match status" value="1"/>
</dbReference>
<keyword evidence="2 5" id="KW-0812">Transmembrane</keyword>
<dbReference type="Gene3D" id="1.20.1560.10">
    <property type="entry name" value="ABC transporter type 1, transmembrane domain"/>
    <property type="match status" value="1"/>
</dbReference>
<feature type="transmembrane region" description="Helical" evidence="5">
    <location>
        <begin position="62"/>
        <end position="81"/>
    </location>
</feature>
<keyword evidence="3 5" id="KW-1133">Transmembrane helix</keyword>